<dbReference type="EMBL" id="CBFW010000275">
    <property type="protein sequence ID" value="CDC75138.1"/>
    <property type="molecule type" value="Genomic_DNA"/>
</dbReference>
<dbReference type="Pfam" id="PF02690">
    <property type="entry name" value="Na_Pi_cotrans"/>
    <property type="match status" value="2"/>
</dbReference>
<keyword evidence="4 6" id="KW-1133">Transmembrane helix</keyword>
<evidence type="ECO:0000313" key="11">
    <source>
        <dbReference type="Proteomes" id="UP001139365"/>
    </source>
</evidence>
<proteinExistence type="predicted"/>
<dbReference type="Pfam" id="PF01895">
    <property type="entry name" value="PhoU"/>
    <property type="match status" value="2"/>
</dbReference>
<feature type="transmembrane region" description="Helical" evidence="6">
    <location>
        <begin position="86"/>
        <end position="107"/>
    </location>
</feature>
<comment type="subcellular location">
    <subcellularLocation>
        <location evidence="1">Cell membrane</location>
        <topology evidence="1">Multi-pass membrane protein</topology>
    </subcellularLocation>
</comment>
<dbReference type="Proteomes" id="UP001139365">
    <property type="component" value="Unassembled WGS sequence"/>
</dbReference>
<feature type="domain" description="PhoU" evidence="7">
    <location>
        <begin position="461"/>
        <end position="543"/>
    </location>
</feature>
<evidence type="ECO:0000256" key="4">
    <source>
        <dbReference type="ARBA" id="ARBA00022989"/>
    </source>
</evidence>
<dbReference type="GO" id="GO:0005436">
    <property type="term" value="F:sodium:phosphate symporter activity"/>
    <property type="evidence" value="ECO:0007669"/>
    <property type="project" value="InterPro"/>
</dbReference>
<gene>
    <name evidence="8" type="ORF">BN580_01764</name>
    <name evidence="9" type="ORF">MR241_04225</name>
</gene>
<dbReference type="AlphaFoldDB" id="R6TNZ3"/>
<dbReference type="InterPro" id="IPR038078">
    <property type="entry name" value="PhoU-like_sf"/>
</dbReference>
<evidence type="ECO:0000256" key="1">
    <source>
        <dbReference type="ARBA" id="ARBA00004651"/>
    </source>
</evidence>
<evidence type="ECO:0000256" key="6">
    <source>
        <dbReference type="SAM" id="Phobius"/>
    </source>
</evidence>
<feature type="transmembrane region" description="Helical" evidence="6">
    <location>
        <begin position="213"/>
        <end position="235"/>
    </location>
</feature>
<feature type="transmembrane region" description="Helical" evidence="6">
    <location>
        <begin position="119"/>
        <end position="138"/>
    </location>
</feature>
<keyword evidence="2" id="KW-1003">Cell membrane</keyword>
<evidence type="ECO:0000313" key="10">
    <source>
        <dbReference type="Proteomes" id="UP000017938"/>
    </source>
</evidence>
<dbReference type="GO" id="GO:0005886">
    <property type="term" value="C:plasma membrane"/>
    <property type="evidence" value="ECO:0007669"/>
    <property type="project" value="UniProtKB-SubCell"/>
</dbReference>
<dbReference type="GO" id="GO:0044341">
    <property type="term" value="P:sodium-dependent phosphate transport"/>
    <property type="evidence" value="ECO:0007669"/>
    <property type="project" value="InterPro"/>
</dbReference>
<dbReference type="PANTHER" id="PTHR10010">
    <property type="entry name" value="SOLUTE CARRIER FAMILY 34 SODIUM PHOSPHATE , MEMBER 2-RELATED"/>
    <property type="match status" value="1"/>
</dbReference>
<feature type="domain" description="PhoU" evidence="7">
    <location>
        <begin position="358"/>
        <end position="441"/>
    </location>
</feature>
<evidence type="ECO:0000256" key="3">
    <source>
        <dbReference type="ARBA" id="ARBA00022692"/>
    </source>
</evidence>
<comment type="caution">
    <text evidence="8">The sequence shown here is derived from an EMBL/GenBank/DDBJ whole genome shotgun (WGS) entry which is preliminary data.</text>
</comment>
<dbReference type="InterPro" id="IPR026022">
    <property type="entry name" value="PhoU_dom"/>
</dbReference>
<sequence>MSVFDLFTLFGGLALFLYGMSVMGNSLEKLAGSRLKAVLGSMTSNVFKGFLLGLGVTAIIQSSSATTVMVVGFVNSGLMTLRQATGVIMGANLGTSVTSWLLSTTGITGDGASTILNLFKPATFTPILAFAGMLLFCFSKKQRRKDIGSIILSFAVLMFGMEFMSEAVSGLGDVPAFTNTLTLFANPVLGVIVGAVFTAIIQSSSASVGILQALTMTGSITCATTVPIIMGQNIGTCISAMISSIGASKNAKRAAVVHLSFNIIATLIILPVYYILVSIFKPAFINMAASPLSVAVIHTTFKIIALIILMPCSSLLEKLACRLVPDSRKGAEVQLLDERLLATPAVAIERAHSVAVIMAETAVSSLKKSIESVWNYSDKIDAEIRDEENQVDTYEDKLGTYLVKVSALNLTENDSIEVNKLLHMIGDFERISDHAVNILESAEEIKDKKLTFSETAKSELKTMFDAVNEILDIALSAFEKNDLELAITVEPLEQVIDYLKDYLKTQHILRLQHGECTIEMGFVLSDLLTNLERVSDHCSNIACCLIEISHDSMDVHEYIRGIKSGKGEEAFNRSYEMFREKYAVK</sequence>
<evidence type="ECO:0000256" key="5">
    <source>
        <dbReference type="ARBA" id="ARBA00023136"/>
    </source>
</evidence>
<dbReference type="SUPFAM" id="SSF109755">
    <property type="entry name" value="PhoU-like"/>
    <property type="match status" value="1"/>
</dbReference>
<dbReference type="Gene3D" id="1.20.58.220">
    <property type="entry name" value="Phosphate transport system protein phou homolog 2, domain 2"/>
    <property type="match status" value="1"/>
</dbReference>
<evidence type="ECO:0000313" key="8">
    <source>
        <dbReference type="EMBL" id="CDC75138.1"/>
    </source>
</evidence>
<dbReference type="EMBL" id="JALEMU010000067">
    <property type="protein sequence ID" value="MCI5755483.1"/>
    <property type="molecule type" value="Genomic_DNA"/>
</dbReference>
<keyword evidence="3 6" id="KW-0812">Transmembrane</keyword>
<protein>
    <submittedName>
        <fullName evidence="9">Na/Pi cotransporter family protein</fullName>
    </submittedName>
    <submittedName>
        <fullName evidence="8">Na/Pi-cotransporter II-like protein</fullName>
    </submittedName>
</protein>
<feature type="transmembrane region" description="Helical" evidence="6">
    <location>
        <begin position="255"/>
        <end position="276"/>
    </location>
</feature>
<evidence type="ECO:0000256" key="2">
    <source>
        <dbReference type="ARBA" id="ARBA00022475"/>
    </source>
</evidence>
<dbReference type="InterPro" id="IPR003841">
    <property type="entry name" value="Na/Pi_transpt"/>
</dbReference>
<feature type="transmembrane region" description="Helical" evidence="6">
    <location>
        <begin position="183"/>
        <end position="201"/>
    </location>
</feature>
<evidence type="ECO:0000313" key="9">
    <source>
        <dbReference type="EMBL" id="MCI5755483.1"/>
    </source>
</evidence>
<name>R6TNZ3_9BACT</name>
<reference evidence="8" key="1">
    <citation type="submission" date="2012-11" db="EMBL/GenBank/DDBJ databases">
        <title>Dependencies among metagenomic species, viruses, plasmids and units of genetic variation.</title>
        <authorList>
            <person name="Nielsen H.B."/>
            <person name="Almeida M."/>
            <person name="Juncker A.S."/>
            <person name="Rasmussen S."/>
            <person name="Li J."/>
            <person name="Sunagawa S."/>
            <person name="Plichta D."/>
            <person name="Gautier L."/>
            <person name="Le Chatelier E."/>
            <person name="Peletier E."/>
            <person name="Bonde I."/>
            <person name="Nielsen T."/>
            <person name="Manichanh C."/>
            <person name="Arumugam M."/>
            <person name="Batto J."/>
            <person name="Santos M.B.Q.D."/>
            <person name="Blom N."/>
            <person name="Borruel N."/>
            <person name="Burgdorf K.S."/>
            <person name="Boumezbeur F."/>
            <person name="Casellas F."/>
            <person name="Dore J."/>
            <person name="Guarner F."/>
            <person name="Hansen T."/>
            <person name="Hildebrand F."/>
            <person name="Kaas R.S."/>
            <person name="Kennedy S."/>
            <person name="Kristiansen K."/>
            <person name="Kultima J.R."/>
            <person name="Leonard P."/>
            <person name="Levenez F."/>
            <person name="Lund O."/>
            <person name="Moumen B."/>
            <person name="Le Paslier D."/>
            <person name="Pons N."/>
            <person name="Pedersen O."/>
            <person name="Prifti E."/>
            <person name="Qin J."/>
            <person name="Raes J."/>
            <person name="Tap J."/>
            <person name="Tims S."/>
            <person name="Ussery D.W."/>
            <person name="Yamada T."/>
            <person name="MetaHit consortium"/>
            <person name="Renault P."/>
            <person name="Sicheritz-Ponten T."/>
            <person name="Bork P."/>
            <person name="Wang J."/>
            <person name="Brunak S."/>
            <person name="Ehrlich S.D."/>
        </authorList>
    </citation>
    <scope>NUCLEOTIDE SEQUENCE [LARGE SCALE GENOMIC DNA]</scope>
</reference>
<reference evidence="9 11" key="2">
    <citation type="submission" date="2022-03" db="EMBL/GenBank/DDBJ databases">
        <title>Metagenome-assembled genomes from swine fecal metagenomes.</title>
        <authorList>
            <person name="Holman D.B."/>
            <person name="Kommadath A."/>
        </authorList>
    </citation>
    <scope>NUCLEOTIDE SEQUENCE [LARGE SCALE GENOMIC DNA]</scope>
    <source>
        <strain evidence="9">SUG147</strain>
    </source>
</reference>
<keyword evidence="5 6" id="KW-0472">Membrane</keyword>
<feature type="transmembrane region" description="Helical" evidence="6">
    <location>
        <begin position="288"/>
        <end position="310"/>
    </location>
</feature>
<dbReference type="NCBIfam" id="NF037997">
    <property type="entry name" value="Na_Pi_symport"/>
    <property type="match status" value="1"/>
</dbReference>
<accession>R6TNZ3</accession>
<organism evidence="8 10">
    <name type="scientific">Candidatus Colimorpha enterica</name>
    <dbReference type="NCBI Taxonomy" id="3083063"/>
    <lineage>
        <taxon>Bacteria</taxon>
        <taxon>Pseudomonadati</taxon>
        <taxon>Bacteroidota</taxon>
        <taxon>Bacteroidia</taxon>
        <taxon>Bacteroidales</taxon>
        <taxon>Candidatus Colimorpha</taxon>
    </lineage>
</organism>
<dbReference type="PANTHER" id="PTHR10010:SF46">
    <property type="entry name" value="SODIUM-DEPENDENT PHOSPHATE TRANSPORT PROTEIN 2B"/>
    <property type="match status" value="1"/>
</dbReference>
<evidence type="ECO:0000259" key="7">
    <source>
        <dbReference type="Pfam" id="PF01895"/>
    </source>
</evidence>
<feature type="transmembrane region" description="Helical" evidence="6">
    <location>
        <begin position="150"/>
        <end position="171"/>
    </location>
</feature>
<dbReference type="Proteomes" id="UP000017938">
    <property type="component" value="Unassembled WGS sequence"/>
</dbReference>
<feature type="transmembrane region" description="Helical" evidence="6">
    <location>
        <begin position="50"/>
        <end position="74"/>
    </location>
</feature>